<reference evidence="7 8" key="1">
    <citation type="submission" date="2018-11" db="EMBL/GenBank/DDBJ databases">
        <authorList>
            <person name="Da X."/>
        </authorList>
    </citation>
    <scope>NUCLEOTIDE SEQUENCE [LARGE SCALE GENOMIC DNA]</scope>
    <source>
        <strain evidence="7 8">S14-144</strain>
    </source>
</reference>
<accession>A0A3G8ZNX5</accession>
<dbReference type="SUPFAM" id="SSF53807">
    <property type="entry name" value="Helical backbone' metal receptor"/>
    <property type="match status" value="1"/>
</dbReference>
<protein>
    <submittedName>
        <fullName evidence="7">ABC transporter substrate-binding protein</fullName>
    </submittedName>
</protein>
<evidence type="ECO:0000256" key="1">
    <source>
        <dbReference type="ARBA" id="ARBA00004196"/>
    </source>
</evidence>
<proteinExistence type="inferred from homology"/>
<feature type="region of interest" description="Disordered" evidence="5">
    <location>
        <begin position="1"/>
        <end position="21"/>
    </location>
</feature>
<reference evidence="7 8" key="2">
    <citation type="submission" date="2018-12" db="EMBL/GenBank/DDBJ databases">
        <title>Nakamurella antarcticus sp. nov., isolated from Antarctica South Shetland Islands soil.</title>
        <authorList>
            <person name="Peng F."/>
        </authorList>
    </citation>
    <scope>NUCLEOTIDE SEQUENCE [LARGE SCALE GENOMIC DNA]</scope>
    <source>
        <strain evidence="7 8">S14-144</strain>
    </source>
</reference>
<dbReference type="PANTHER" id="PTHR30532">
    <property type="entry name" value="IRON III DICITRATE-BINDING PERIPLASMIC PROTEIN"/>
    <property type="match status" value="1"/>
</dbReference>
<dbReference type="GO" id="GO:0030288">
    <property type="term" value="C:outer membrane-bounded periplasmic space"/>
    <property type="evidence" value="ECO:0007669"/>
    <property type="project" value="TreeGrafter"/>
</dbReference>
<dbReference type="InterPro" id="IPR002491">
    <property type="entry name" value="ABC_transptr_periplasmic_BD"/>
</dbReference>
<evidence type="ECO:0000256" key="3">
    <source>
        <dbReference type="ARBA" id="ARBA00022448"/>
    </source>
</evidence>
<name>A0A3G8ZNX5_9ACTN</name>
<evidence type="ECO:0000313" key="7">
    <source>
        <dbReference type="EMBL" id="AZI58963.1"/>
    </source>
</evidence>
<dbReference type="AlphaFoldDB" id="A0A3G8ZNX5"/>
<evidence type="ECO:0000256" key="5">
    <source>
        <dbReference type="SAM" id="MobiDB-lite"/>
    </source>
</evidence>
<dbReference type="OrthoDB" id="6495095at2"/>
<dbReference type="RefSeq" id="WP_124799867.1">
    <property type="nucleotide sequence ID" value="NZ_CP034170.1"/>
</dbReference>
<comment type="similarity">
    <text evidence="2">Belongs to the bacterial solute-binding protein 8 family.</text>
</comment>
<dbReference type="PANTHER" id="PTHR30532:SF1">
    <property type="entry name" value="IRON(3+)-HYDROXAMATE-BINDING PROTEIN FHUD"/>
    <property type="match status" value="1"/>
</dbReference>
<dbReference type="KEGG" id="nak:EH165_13235"/>
<organism evidence="7 8">
    <name type="scientific">Nakamurella antarctica</name>
    <dbReference type="NCBI Taxonomy" id="1902245"/>
    <lineage>
        <taxon>Bacteria</taxon>
        <taxon>Bacillati</taxon>
        <taxon>Actinomycetota</taxon>
        <taxon>Actinomycetes</taxon>
        <taxon>Nakamurellales</taxon>
        <taxon>Nakamurellaceae</taxon>
        <taxon>Nakamurella</taxon>
    </lineage>
</organism>
<dbReference type="EMBL" id="CP034170">
    <property type="protein sequence ID" value="AZI58963.1"/>
    <property type="molecule type" value="Genomic_DNA"/>
</dbReference>
<comment type="subcellular location">
    <subcellularLocation>
        <location evidence="1">Cell envelope</location>
    </subcellularLocation>
</comment>
<dbReference type="Proteomes" id="UP000268084">
    <property type="component" value="Chromosome"/>
</dbReference>
<evidence type="ECO:0000313" key="8">
    <source>
        <dbReference type="Proteomes" id="UP000268084"/>
    </source>
</evidence>
<evidence type="ECO:0000256" key="2">
    <source>
        <dbReference type="ARBA" id="ARBA00008814"/>
    </source>
</evidence>
<dbReference type="InterPro" id="IPR051313">
    <property type="entry name" value="Bact_iron-sidero_bind"/>
</dbReference>
<dbReference type="PROSITE" id="PS50983">
    <property type="entry name" value="FE_B12_PBP"/>
    <property type="match status" value="1"/>
</dbReference>
<gene>
    <name evidence="7" type="ORF">EH165_13235</name>
</gene>
<evidence type="ECO:0000259" key="6">
    <source>
        <dbReference type="PROSITE" id="PS50983"/>
    </source>
</evidence>
<dbReference type="Pfam" id="PF01497">
    <property type="entry name" value="Peripla_BP_2"/>
    <property type="match status" value="1"/>
</dbReference>
<dbReference type="GO" id="GO:1901678">
    <property type="term" value="P:iron coordination entity transport"/>
    <property type="evidence" value="ECO:0007669"/>
    <property type="project" value="UniProtKB-ARBA"/>
</dbReference>
<keyword evidence="3" id="KW-0813">Transport</keyword>
<feature type="domain" description="Fe/B12 periplasmic-binding" evidence="6">
    <location>
        <begin position="131"/>
        <end position="392"/>
    </location>
</feature>
<evidence type="ECO:0000256" key="4">
    <source>
        <dbReference type="ARBA" id="ARBA00022729"/>
    </source>
</evidence>
<feature type="region of interest" description="Disordered" evidence="5">
    <location>
        <begin position="48"/>
        <end position="108"/>
    </location>
</feature>
<keyword evidence="4" id="KW-0732">Signal</keyword>
<keyword evidence="8" id="KW-1185">Reference proteome</keyword>
<feature type="compositionally biased region" description="Low complexity" evidence="5">
    <location>
        <begin position="48"/>
        <end position="99"/>
    </location>
</feature>
<dbReference type="Gene3D" id="3.40.50.1980">
    <property type="entry name" value="Nitrogenase molybdenum iron protein domain"/>
    <property type="match status" value="2"/>
</dbReference>
<sequence length="392" mass="40025">MISPHFYAATSGRRSSSRSRHKAPKVLWASMAIIGLAVAGCGTATETPTAASSSSVAVTSETSSAPASTSSSAAAESMSSSAAETSAAMSSEEVSASAPGMEGGSATPVTPVLSITNADGTEITFDKIPERIVCLTGLCDDVLFELGLVPVGTSTPGLLALPEYLGAESASITSITGSFGGEDVESIAALTPDLVVGLAGAHDQMSPSVVQFAPLLLLDVTSYEDSISYLRSFGALLDKADEQVIAENSFNASLAKAREASSAGGLKKMKALTMYASGGGTGVNTSDDLLGGLMSEIFEYPWPNKGGGWDTAQAYSTEEILAVNPDIIFIQSFTADAAAPKYSQELADNPVWSRIAAVQSGKVIEVDTALWTAGRGPRALSLVLDEAVAAAS</sequence>